<gene>
    <name evidence="2" type="ORF">EYC98_18670</name>
</gene>
<dbReference type="EMBL" id="SHNN01000004">
    <property type="protein sequence ID" value="MCX2982890.1"/>
    <property type="molecule type" value="Genomic_DNA"/>
</dbReference>
<accession>A0ABT3TKW7</accession>
<protein>
    <submittedName>
        <fullName evidence="2">NAD-dependent epimerase/dehydratase family protein</fullName>
    </submittedName>
</protein>
<comment type="caution">
    <text evidence="2">The sequence shown here is derived from an EMBL/GenBank/DDBJ whole genome shotgun (WGS) entry which is preliminary data.</text>
</comment>
<dbReference type="InterPro" id="IPR001509">
    <property type="entry name" value="Epimerase_deHydtase"/>
</dbReference>
<sequence length="354" mass="38533">MIFNALPGVIEVHCDELSASGVNSMPAKPRIVTVTGAVGFVGRHVVQRLLDDGRFAVRCLVRPDSDVSALQAMSAKLQFVAGDITVPDTLVDAFQDSWGVINVAGYREFWSQDRDQFYALNERGARNVFEACLAAEVKKVLQVSTPLAFGLPDTLPFNEETPAGPHASDYARSKYQGDQVGWLLHREQGLPLTTVYLAAVIGAGDDKATMEVGRMVEGKLPALVGADTTYTYVYVRDAADAIFKALVKRNSVGQSYLIGNQRATTREYFTLIGQLAGVAVPKRNIPEAWLLPVARGMEWLARTTGKRPVLPIDVLKTTMAGSLLFDASRSIEALGMQYTPLQTALAEAVEELQQ</sequence>
<feature type="domain" description="NAD-dependent epimerase/dehydratase" evidence="1">
    <location>
        <begin position="32"/>
        <end position="259"/>
    </location>
</feature>
<dbReference type="SUPFAM" id="SSF51735">
    <property type="entry name" value="NAD(P)-binding Rossmann-fold domains"/>
    <property type="match status" value="1"/>
</dbReference>
<dbReference type="Gene3D" id="3.40.50.720">
    <property type="entry name" value="NAD(P)-binding Rossmann-like Domain"/>
    <property type="match status" value="1"/>
</dbReference>
<evidence type="ECO:0000259" key="1">
    <source>
        <dbReference type="Pfam" id="PF01370"/>
    </source>
</evidence>
<dbReference type="InterPro" id="IPR051783">
    <property type="entry name" value="NAD(P)-dependent_oxidoreduct"/>
</dbReference>
<evidence type="ECO:0000313" key="2">
    <source>
        <dbReference type="EMBL" id="MCX2982890.1"/>
    </source>
</evidence>
<name>A0ABT3TKW7_9GAMM</name>
<dbReference type="PANTHER" id="PTHR48079:SF6">
    <property type="entry name" value="NAD(P)-BINDING DOMAIN-CONTAINING PROTEIN-RELATED"/>
    <property type="match status" value="1"/>
</dbReference>
<dbReference type="InterPro" id="IPR036291">
    <property type="entry name" value="NAD(P)-bd_dom_sf"/>
</dbReference>
<evidence type="ECO:0000313" key="3">
    <source>
        <dbReference type="Proteomes" id="UP001143362"/>
    </source>
</evidence>
<organism evidence="2 3">
    <name type="scientific">Candidatus Litorirhabdus singularis</name>
    <dbReference type="NCBI Taxonomy" id="2518993"/>
    <lineage>
        <taxon>Bacteria</taxon>
        <taxon>Pseudomonadati</taxon>
        <taxon>Pseudomonadota</taxon>
        <taxon>Gammaproteobacteria</taxon>
        <taxon>Cellvibrionales</taxon>
        <taxon>Halieaceae</taxon>
        <taxon>Candidatus Litorirhabdus</taxon>
    </lineage>
</organism>
<dbReference type="Proteomes" id="UP001143362">
    <property type="component" value="Unassembled WGS sequence"/>
</dbReference>
<reference evidence="2" key="1">
    <citation type="submission" date="2019-02" db="EMBL/GenBank/DDBJ databases">
        <authorList>
            <person name="Li S.-H."/>
        </authorList>
    </citation>
    <scope>NUCLEOTIDE SEQUENCE</scope>
    <source>
        <strain evidence="2">IMCC14734</strain>
    </source>
</reference>
<keyword evidence="3" id="KW-1185">Reference proteome</keyword>
<proteinExistence type="predicted"/>
<dbReference type="Pfam" id="PF01370">
    <property type="entry name" value="Epimerase"/>
    <property type="match status" value="1"/>
</dbReference>
<dbReference type="PANTHER" id="PTHR48079">
    <property type="entry name" value="PROTEIN YEEZ"/>
    <property type="match status" value="1"/>
</dbReference>